<dbReference type="InterPro" id="IPR044925">
    <property type="entry name" value="His-Me_finger_sf"/>
</dbReference>
<dbReference type="RefSeq" id="WP_308349381.1">
    <property type="nucleotide sequence ID" value="NZ_CP129971.1"/>
</dbReference>
<dbReference type="SMART" id="SM00477">
    <property type="entry name" value="NUC"/>
    <property type="match status" value="1"/>
</dbReference>
<dbReference type="EC" id="3.1.30.-" evidence="10"/>
<accession>A0AA51NB15</accession>
<dbReference type="CDD" id="cd00091">
    <property type="entry name" value="NUC"/>
    <property type="match status" value="1"/>
</dbReference>
<keyword evidence="7" id="KW-0460">Magnesium</keyword>
<gene>
    <name evidence="13" type="ORF">QYS49_39395</name>
</gene>
<dbReference type="KEGG" id="msaa:QYS49_39395"/>
<dbReference type="GO" id="GO:0004519">
    <property type="term" value="F:endonuclease activity"/>
    <property type="evidence" value="ECO:0007669"/>
    <property type="project" value="UniProtKB-UniRule"/>
</dbReference>
<comment type="similarity">
    <text evidence="2 10">Belongs to the DNA/RNA non-specific endonuclease family.</text>
</comment>
<dbReference type="PANTHER" id="PTHR13966">
    <property type="entry name" value="ENDONUCLEASE RELATED"/>
    <property type="match status" value="1"/>
</dbReference>
<dbReference type="EMBL" id="CP129971">
    <property type="protein sequence ID" value="WMN11724.1"/>
    <property type="molecule type" value="Genomic_DNA"/>
</dbReference>
<keyword evidence="14" id="KW-1185">Reference proteome</keyword>
<evidence type="ECO:0000256" key="5">
    <source>
        <dbReference type="ARBA" id="ARBA00022759"/>
    </source>
</evidence>
<evidence type="ECO:0000256" key="1">
    <source>
        <dbReference type="ARBA" id="ARBA00001946"/>
    </source>
</evidence>
<evidence type="ECO:0000256" key="3">
    <source>
        <dbReference type="ARBA" id="ARBA00022722"/>
    </source>
</evidence>
<dbReference type="GO" id="GO:0046872">
    <property type="term" value="F:metal ion binding"/>
    <property type="evidence" value="ECO:0007669"/>
    <property type="project" value="UniProtKB-KW"/>
</dbReference>
<dbReference type="InterPro" id="IPR044929">
    <property type="entry name" value="DNA/RNA_non-sp_Endonuclease_sf"/>
</dbReference>
<proteinExistence type="inferred from homology"/>
<evidence type="ECO:0000256" key="7">
    <source>
        <dbReference type="ARBA" id="ARBA00022842"/>
    </source>
</evidence>
<dbReference type="AlphaFoldDB" id="A0AA51NB15"/>
<dbReference type="GO" id="GO:0016787">
    <property type="term" value="F:hydrolase activity"/>
    <property type="evidence" value="ECO:0007669"/>
    <property type="project" value="UniProtKB-KW"/>
</dbReference>
<evidence type="ECO:0000259" key="11">
    <source>
        <dbReference type="SMART" id="SM00477"/>
    </source>
</evidence>
<dbReference type="InterPro" id="IPR001604">
    <property type="entry name" value="Endo_G_ENPP1-like_dom"/>
</dbReference>
<dbReference type="Pfam" id="PF01223">
    <property type="entry name" value="Endonuclease_NS"/>
    <property type="match status" value="1"/>
</dbReference>
<evidence type="ECO:0000256" key="6">
    <source>
        <dbReference type="ARBA" id="ARBA00022801"/>
    </source>
</evidence>
<evidence type="ECO:0000256" key="2">
    <source>
        <dbReference type="ARBA" id="ARBA00010052"/>
    </source>
</evidence>
<sequence length="351" mass="39290">MINRNLPLKDSKTLYLKIALSFVLSIVSFSLMHAQEYLPATSSGQVVHHAHYSLSYSEAHEQAEWVYYELTAAEARNNSYGRSDNFREDYNVKTGSASLADYKGSGYDRGHLAPAGDMGFSSAAMSESFYMSNMSPQDPSFNRGIWRQLESLVRSWSTEKAELFIATGPVLENGLSSIGYNEVSIPKYYYKVLLDYDKRNGSYEAIGFLLPNRKGHGDLADYVVFIDQIEKLTGFDFYSQLADSIENNIEARYDPNYWNWKASKVKTYGNSNTSTAIQCKGNTQKGARCRNRTKNEIGFCYLHESQADGVSTEPATRATSVRCSATTNAGTRCKRKTKSANGKCWQHGDDG</sequence>
<dbReference type="SMART" id="SM00892">
    <property type="entry name" value="Endonuclease_NS"/>
    <property type="match status" value="1"/>
</dbReference>
<keyword evidence="3 10" id="KW-0540">Nuclease</keyword>
<dbReference type="InterPro" id="IPR020821">
    <property type="entry name" value="ENPP1-3/EXOG-like_nuc-like"/>
</dbReference>
<dbReference type="InterPro" id="IPR040255">
    <property type="entry name" value="Non-specific_endonuclease"/>
</dbReference>
<organism evidence="13 14">
    <name type="scientific">Marivirga salinarum</name>
    <dbReference type="NCBI Taxonomy" id="3059078"/>
    <lineage>
        <taxon>Bacteria</taxon>
        <taxon>Pseudomonadati</taxon>
        <taxon>Bacteroidota</taxon>
        <taxon>Cytophagia</taxon>
        <taxon>Cytophagales</taxon>
        <taxon>Marivirgaceae</taxon>
        <taxon>Marivirga</taxon>
    </lineage>
</organism>
<evidence type="ECO:0000313" key="13">
    <source>
        <dbReference type="EMBL" id="WMN11724.1"/>
    </source>
</evidence>
<keyword evidence="6 10" id="KW-0378">Hydrolase</keyword>
<protein>
    <recommendedName>
        <fullName evidence="10">Endonuclease</fullName>
        <ecNumber evidence="10">3.1.30.-</ecNumber>
    </recommendedName>
</protein>
<dbReference type="GO" id="GO:0003676">
    <property type="term" value="F:nucleic acid binding"/>
    <property type="evidence" value="ECO:0007669"/>
    <property type="project" value="InterPro"/>
</dbReference>
<dbReference type="InterPro" id="IPR018524">
    <property type="entry name" value="DNA/RNA_endonuclease_AS"/>
</dbReference>
<feature type="domain" description="ENPP1-3/EXOG-like endonuclease/phosphodiesterase" evidence="11">
    <location>
        <begin position="49"/>
        <end position="244"/>
    </location>
</feature>
<keyword evidence="4 9" id="KW-0479">Metal-binding</keyword>
<feature type="active site" description="Proton acceptor" evidence="8">
    <location>
        <position position="111"/>
    </location>
</feature>
<feature type="domain" description="DNA/RNA non-specific endonuclease/pyrophosphatase/phosphodiesterase" evidence="12">
    <location>
        <begin position="48"/>
        <end position="244"/>
    </location>
</feature>
<evidence type="ECO:0000256" key="8">
    <source>
        <dbReference type="PIRSR" id="PIRSR640255-1"/>
    </source>
</evidence>
<evidence type="ECO:0000259" key="12">
    <source>
        <dbReference type="SMART" id="SM00892"/>
    </source>
</evidence>
<evidence type="ECO:0000313" key="14">
    <source>
        <dbReference type="Proteomes" id="UP001230496"/>
    </source>
</evidence>
<dbReference type="PROSITE" id="PS01070">
    <property type="entry name" value="NUCLEASE_NON_SPEC"/>
    <property type="match status" value="1"/>
</dbReference>
<comment type="cofactor">
    <cofactor evidence="1 10">
        <name>Mg(2+)</name>
        <dbReference type="ChEBI" id="CHEBI:18420"/>
    </cofactor>
</comment>
<dbReference type="Proteomes" id="UP001230496">
    <property type="component" value="Chromosome"/>
</dbReference>
<dbReference type="PANTHER" id="PTHR13966:SF5">
    <property type="entry name" value="ENDONUCLEASE G, MITOCHONDRIAL"/>
    <property type="match status" value="1"/>
</dbReference>
<dbReference type="SUPFAM" id="SSF54060">
    <property type="entry name" value="His-Me finger endonucleases"/>
    <property type="match status" value="1"/>
</dbReference>
<dbReference type="Gene3D" id="3.40.570.10">
    <property type="entry name" value="Extracellular Endonuclease, subunit A"/>
    <property type="match status" value="1"/>
</dbReference>
<evidence type="ECO:0000256" key="9">
    <source>
        <dbReference type="PIRSR" id="PIRSR640255-2"/>
    </source>
</evidence>
<evidence type="ECO:0000256" key="10">
    <source>
        <dbReference type="RuleBase" id="RU366055"/>
    </source>
</evidence>
<evidence type="ECO:0000256" key="4">
    <source>
        <dbReference type="ARBA" id="ARBA00022723"/>
    </source>
</evidence>
<feature type="binding site" evidence="9">
    <location>
        <position position="142"/>
    </location>
    <ligand>
        <name>Mg(2+)</name>
        <dbReference type="ChEBI" id="CHEBI:18420"/>
        <note>catalytic</note>
    </ligand>
</feature>
<name>A0AA51NB15_9BACT</name>
<reference evidence="13 14" key="1">
    <citation type="submission" date="2023-08" db="EMBL/GenBank/DDBJ databases">
        <title>Comparative genomics and taxonomic characterization of three novel marine species of genus Marivirga.</title>
        <authorList>
            <person name="Muhammad N."/>
            <person name="Kim S.-G."/>
        </authorList>
    </citation>
    <scope>NUCLEOTIDE SEQUENCE [LARGE SCALE GENOMIC DNA]</scope>
    <source>
        <strain evidence="13 14">BDSF4-3</strain>
    </source>
</reference>
<keyword evidence="5 10" id="KW-0255">Endonuclease</keyword>